<dbReference type="Proteomes" id="UP000674938">
    <property type="component" value="Unassembled WGS sequence"/>
</dbReference>
<dbReference type="EMBL" id="JAEEGA010000009">
    <property type="protein sequence ID" value="MBP1042179.1"/>
    <property type="molecule type" value="Genomic_DNA"/>
</dbReference>
<name>A0A940SVS2_9ENTE</name>
<dbReference type="SUPFAM" id="SSF64288">
    <property type="entry name" value="Chorismate lyase-like"/>
    <property type="match status" value="1"/>
</dbReference>
<dbReference type="PROSITE" id="PS50949">
    <property type="entry name" value="HTH_GNTR"/>
    <property type="match status" value="1"/>
</dbReference>
<dbReference type="InterPro" id="IPR036390">
    <property type="entry name" value="WH_DNA-bd_sf"/>
</dbReference>
<dbReference type="InterPro" id="IPR011663">
    <property type="entry name" value="UTRA"/>
</dbReference>
<dbReference type="GO" id="GO:0003677">
    <property type="term" value="F:DNA binding"/>
    <property type="evidence" value="ECO:0007669"/>
    <property type="project" value="UniProtKB-KW"/>
</dbReference>
<dbReference type="SUPFAM" id="SSF46785">
    <property type="entry name" value="Winged helix' DNA-binding domain"/>
    <property type="match status" value="1"/>
</dbReference>
<evidence type="ECO:0000259" key="4">
    <source>
        <dbReference type="PROSITE" id="PS50949"/>
    </source>
</evidence>
<dbReference type="RefSeq" id="WP_209529138.1">
    <property type="nucleotide sequence ID" value="NZ_JAEEGA010000009.1"/>
</dbReference>
<dbReference type="PANTHER" id="PTHR44846">
    <property type="entry name" value="MANNOSYL-D-GLYCERATE TRANSPORT/METABOLISM SYSTEM REPRESSOR MNGR-RELATED"/>
    <property type="match status" value="1"/>
</dbReference>
<dbReference type="CDD" id="cd07377">
    <property type="entry name" value="WHTH_GntR"/>
    <property type="match status" value="1"/>
</dbReference>
<evidence type="ECO:0000313" key="5">
    <source>
        <dbReference type="EMBL" id="MBP1042179.1"/>
    </source>
</evidence>
<reference evidence="5" key="1">
    <citation type="submission" date="2020-12" db="EMBL/GenBank/DDBJ databases">
        <title>Vagococcus allomyrinae sp. nov. and Enterococcus lavae sp. nov., isolated from the larvae of Allomyrina dichotoma.</title>
        <authorList>
            <person name="Lee S.D."/>
        </authorList>
    </citation>
    <scope>NUCLEOTIDE SEQUENCE</scope>
    <source>
        <strain evidence="5">BWB3-3</strain>
    </source>
</reference>
<accession>A0A940SVS2</accession>
<evidence type="ECO:0000256" key="3">
    <source>
        <dbReference type="ARBA" id="ARBA00023163"/>
    </source>
</evidence>
<dbReference type="GO" id="GO:0003700">
    <property type="term" value="F:DNA-binding transcription factor activity"/>
    <property type="evidence" value="ECO:0007669"/>
    <property type="project" value="InterPro"/>
</dbReference>
<keyword evidence="1" id="KW-0805">Transcription regulation</keyword>
<dbReference type="SMART" id="SM00866">
    <property type="entry name" value="UTRA"/>
    <property type="match status" value="1"/>
</dbReference>
<dbReference type="Pfam" id="PF07702">
    <property type="entry name" value="UTRA"/>
    <property type="match status" value="1"/>
</dbReference>
<dbReference type="Pfam" id="PF00392">
    <property type="entry name" value="GntR"/>
    <property type="match status" value="1"/>
</dbReference>
<dbReference type="InterPro" id="IPR036388">
    <property type="entry name" value="WH-like_DNA-bd_sf"/>
</dbReference>
<feature type="domain" description="HTH gntR-type" evidence="4">
    <location>
        <begin position="1"/>
        <end position="68"/>
    </location>
</feature>
<comment type="caution">
    <text evidence="5">The sequence shown here is derived from an EMBL/GenBank/DDBJ whole genome shotgun (WGS) entry which is preliminary data.</text>
</comment>
<keyword evidence="2" id="KW-0238">DNA-binding</keyword>
<dbReference type="Gene3D" id="1.10.10.10">
    <property type="entry name" value="Winged helix-like DNA-binding domain superfamily/Winged helix DNA-binding domain"/>
    <property type="match status" value="1"/>
</dbReference>
<dbReference type="AlphaFoldDB" id="A0A940SVS2"/>
<organism evidence="5 6">
    <name type="scientific">Vagococcus allomyrinae</name>
    <dbReference type="NCBI Taxonomy" id="2794353"/>
    <lineage>
        <taxon>Bacteria</taxon>
        <taxon>Bacillati</taxon>
        <taxon>Bacillota</taxon>
        <taxon>Bacilli</taxon>
        <taxon>Lactobacillales</taxon>
        <taxon>Enterococcaceae</taxon>
        <taxon>Vagococcus</taxon>
    </lineage>
</organism>
<dbReference type="PANTHER" id="PTHR44846:SF4">
    <property type="entry name" value="HTH GNTR-TYPE DOMAIN-CONTAINING PROTEIN"/>
    <property type="match status" value="1"/>
</dbReference>
<dbReference type="PRINTS" id="PR00035">
    <property type="entry name" value="HTHGNTR"/>
</dbReference>
<keyword evidence="3" id="KW-0804">Transcription</keyword>
<dbReference type="InterPro" id="IPR000524">
    <property type="entry name" value="Tscrpt_reg_HTH_GntR"/>
</dbReference>
<dbReference type="Gene3D" id="3.40.1410.10">
    <property type="entry name" value="Chorismate lyase-like"/>
    <property type="match status" value="1"/>
</dbReference>
<dbReference type="InterPro" id="IPR050679">
    <property type="entry name" value="Bact_HTH_transcr_reg"/>
</dbReference>
<proteinExistence type="predicted"/>
<evidence type="ECO:0000256" key="2">
    <source>
        <dbReference type="ARBA" id="ARBA00023125"/>
    </source>
</evidence>
<gene>
    <name evidence="5" type="ORF">I6N95_14260</name>
</gene>
<evidence type="ECO:0000313" key="6">
    <source>
        <dbReference type="Proteomes" id="UP000674938"/>
    </source>
</evidence>
<protein>
    <submittedName>
        <fullName evidence="5">GntR family transcriptional regulator</fullName>
    </submittedName>
</protein>
<dbReference type="InterPro" id="IPR028978">
    <property type="entry name" value="Chorismate_lyase_/UTRA_dom_sf"/>
</dbReference>
<dbReference type="SMART" id="SM00345">
    <property type="entry name" value="HTH_GNTR"/>
    <property type="match status" value="1"/>
</dbReference>
<sequence>MQKREFIVQDLLSKIYQNQFSEGKLPHQRALAEVYQVSRFTIQEAIKSLQDIGVITVVQGSGMYISKGAKQNPLVYNSLTRNPYDRISSKLLSLTKERANEKDCQTFQIEKGEEVWQFQRLRIVNFQLTQIETSRMPVSLFPELTQKVVESSIQKFVQQSGFKISHYITSYTPVLITKEQAIFLQCKKGSPAMKIDNRCLLDDGRVYEYSELIAIDYSCTYITPFNKQNHQFRQ</sequence>
<dbReference type="GO" id="GO:0045892">
    <property type="term" value="P:negative regulation of DNA-templated transcription"/>
    <property type="evidence" value="ECO:0007669"/>
    <property type="project" value="TreeGrafter"/>
</dbReference>
<keyword evidence="6" id="KW-1185">Reference proteome</keyword>
<evidence type="ECO:0000256" key="1">
    <source>
        <dbReference type="ARBA" id="ARBA00023015"/>
    </source>
</evidence>